<protein>
    <submittedName>
        <fullName evidence="3">Uncharacterized protein</fullName>
    </submittedName>
</protein>
<evidence type="ECO:0000313" key="2">
    <source>
        <dbReference type="EMBL" id="JAT21945.1"/>
    </source>
</evidence>
<name>A0A1B6MNA6_9HEMI</name>
<keyword evidence="1" id="KW-0812">Transmembrane</keyword>
<keyword evidence="1" id="KW-1133">Transmembrane helix</keyword>
<dbReference type="AlphaFoldDB" id="A0A1B6MNA6"/>
<organism evidence="3">
    <name type="scientific">Graphocephala atropunctata</name>
    <dbReference type="NCBI Taxonomy" id="36148"/>
    <lineage>
        <taxon>Eukaryota</taxon>
        <taxon>Metazoa</taxon>
        <taxon>Ecdysozoa</taxon>
        <taxon>Arthropoda</taxon>
        <taxon>Hexapoda</taxon>
        <taxon>Insecta</taxon>
        <taxon>Pterygota</taxon>
        <taxon>Neoptera</taxon>
        <taxon>Paraneoptera</taxon>
        <taxon>Hemiptera</taxon>
        <taxon>Auchenorrhyncha</taxon>
        <taxon>Membracoidea</taxon>
        <taxon>Cicadellidae</taxon>
        <taxon>Cicadellinae</taxon>
        <taxon>Cicadellini</taxon>
        <taxon>Graphocephala</taxon>
    </lineage>
</organism>
<reference evidence="3" key="1">
    <citation type="submission" date="2015-11" db="EMBL/GenBank/DDBJ databases">
        <title>De novo transcriptome assembly of four potential Pierce s Disease insect vectors from Arizona vineyards.</title>
        <authorList>
            <person name="Tassone E.E."/>
        </authorList>
    </citation>
    <scope>NUCLEOTIDE SEQUENCE</scope>
</reference>
<evidence type="ECO:0000313" key="3">
    <source>
        <dbReference type="EMBL" id="JAT37420.1"/>
    </source>
</evidence>
<sequence>LSYEWCKINVSNTTTSEMKLIVGLLCSVLPILAWHDGNHLLRMDRNIKHLITNPTKQRSLLVLGYMDSFVQLFEYVIEKMTGLRDSGKEAAEYYVGKRPDGPKFARLPINVYENCEKVFEFNNETSAKFTNLIELTNTLWPKFVNEYQIIRGVETNKSEEEIIFGPGP</sequence>
<feature type="non-terminal residue" evidence="3">
    <location>
        <position position="1"/>
    </location>
</feature>
<proteinExistence type="predicted"/>
<gene>
    <name evidence="2" type="ORF">g.22416</name>
    <name evidence="3" type="ORF">g.22417</name>
</gene>
<evidence type="ECO:0000256" key="1">
    <source>
        <dbReference type="SAM" id="Phobius"/>
    </source>
</evidence>
<feature type="transmembrane region" description="Helical" evidence="1">
    <location>
        <begin position="20"/>
        <end position="41"/>
    </location>
</feature>
<keyword evidence="1" id="KW-0472">Membrane</keyword>
<dbReference type="EMBL" id="GEBQ01002557">
    <property type="protein sequence ID" value="JAT37420.1"/>
    <property type="molecule type" value="Transcribed_RNA"/>
</dbReference>
<dbReference type="EMBL" id="GEBQ01018032">
    <property type="protein sequence ID" value="JAT21945.1"/>
    <property type="molecule type" value="Transcribed_RNA"/>
</dbReference>
<accession>A0A1B6MNA6</accession>